<dbReference type="PANTHER" id="PTHR22883:SF324">
    <property type="entry name" value="S-ACYLTRANSFERASE"/>
    <property type="match status" value="1"/>
</dbReference>
<feature type="transmembrane region" description="Helical" evidence="8">
    <location>
        <begin position="76"/>
        <end position="96"/>
    </location>
</feature>
<dbReference type="GO" id="GO:0016020">
    <property type="term" value="C:membrane"/>
    <property type="evidence" value="ECO:0007669"/>
    <property type="project" value="UniProtKB-SubCell"/>
</dbReference>
<keyword evidence="3 8" id="KW-0808">Transferase</keyword>
<feature type="transmembrane region" description="Helical" evidence="8">
    <location>
        <begin position="108"/>
        <end position="127"/>
    </location>
</feature>
<keyword evidence="5 8" id="KW-1133">Transmembrane helix</keyword>
<dbReference type="GO" id="GO:0005783">
    <property type="term" value="C:endoplasmic reticulum"/>
    <property type="evidence" value="ECO:0007669"/>
    <property type="project" value="TreeGrafter"/>
</dbReference>
<evidence type="ECO:0000256" key="7">
    <source>
        <dbReference type="ARBA" id="ARBA00023315"/>
    </source>
</evidence>
<protein>
    <recommendedName>
        <fullName evidence="8">S-acyltransferase</fullName>
        <ecNumber evidence="8">2.3.1.225</ecNumber>
    </recommendedName>
    <alternativeName>
        <fullName evidence="8">Palmitoyltransferase</fullName>
    </alternativeName>
</protein>
<keyword evidence="6 8" id="KW-0472">Membrane</keyword>
<reference evidence="10 11" key="1">
    <citation type="submission" date="2024-01" db="EMBL/GenBank/DDBJ databases">
        <title>Genome assemblies of Stephania.</title>
        <authorList>
            <person name="Yang L."/>
        </authorList>
    </citation>
    <scope>NUCLEOTIDE SEQUENCE [LARGE SCALE GENOMIC DNA]</scope>
    <source>
        <strain evidence="10">YNDBR</strain>
        <tissue evidence="10">Leaf</tissue>
    </source>
</reference>
<gene>
    <name evidence="10" type="ORF">Syun_024658</name>
</gene>
<feature type="transmembrane region" description="Helical" evidence="8">
    <location>
        <begin position="230"/>
        <end position="253"/>
    </location>
</feature>
<dbReference type="EC" id="2.3.1.225" evidence="8"/>
<dbReference type="EMBL" id="JBBNAF010000010">
    <property type="protein sequence ID" value="KAK9108647.1"/>
    <property type="molecule type" value="Genomic_DNA"/>
</dbReference>
<comment type="domain">
    <text evidence="8">The DHHC domain is required for palmitoyltransferase activity.</text>
</comment>
<proteinExistence type="inferred from homology"/>
<evidence type="ECO:0000313" key="11">
    <source>
        <dbReference type="Proteomes" id="UP001420932"/>
    </source>
</evidence>
<name>A0AAP0I4S7_9MAGN</name>
<dbReference type="AlphaFoldDB" id="A0AAP0I4S7"/>
<comment type="similarity">
    <text evidence="2 8">Belongs to the DHHC palmitoyltransferase family.</text>
</comment>
<dbReference type="PANTHER" id="PTHR22883">
    <property type="entry name" value="ZINC FINGER DHHC DOMAIN CONTAINING PROTEIN"/>
    <property type="match status" value="1"/>
</dbReference>
<feature type="domain" description="Palmitoyltransferase DHHC" evidence="9">
    <location>
        <begin position="186"/>
        <end position="310"/>
    </location>
</feature>
<dbReference type="InterPro" id="IPR039859">
    <property type="entry name" value="PFA4/ZDH16/20/ERF2-like"/>
</dbReference>
<evidence type="ECO:0000259" key="9">
    <source>
        <dbReference type="Pfam" id="PF01529"/>
    </source>
</evidence>
<evidence type="ECO:0000256" key="6">
    <source>
        <dbReference type="ARBA" id="ARBA00023136"/>
    </source>
</evidence>
<evidence type="ECO:0000256" key="4">
    <source>
        <dbReference type="ARBA" id="ARBA00022692"/>
    </source>
</evidence>
<dbReference type="PROSITE" id="PS50216">
    <property type="entry name" value="DHHC"/>
    <property type="match status" value="1"/>
</dbReference>
<sequence length="452" mass="51320">MKMERGGFDDMQGKMYSTSSISNGGSASAHLSDSNRRIINSHNTTPYNNRVYQVWKGNNKFFLEGRLVFGPDVRSLVFTIFLIATPVLFFCIFVSQRLINQFHQIGDLIVAFPAVFTVFIIIILFLTSGRDPGIIPRNLHPPEPEDEGNSSSSMSSAWLANIRGGVAANGPPTKDVSVNGTIVKVKYCHTCMLYRPPRCSHCSICNNCVERFDHHCPWVGQCIGKRNYRFFFMFISSTTVLCLYVFSFCWVNIRKIMESYHCNLWKALLKSPVSGVLILYTFIAAWFVGGLTAFHVYLICTNQTTYENFRYRYDGKMNPYNLGLVRNIGENLFSKIPPSKNKFRANVKENSISAFPSSLSMGRVMSPELPKRSFDVEMGGKRQAVAEEELEDIQNHIDSVAGLDLERCGTEPRRTNRNHKSNWEITPDIHELAAEFRMQQGFTEREKIAGIL</sequence>
<comment type="catalytic activity">
    <reaction evidence="8">
        <text>L-cysteinyl-[protein] + hexadecanoyl-CoA = S-hexadecanoyl-L-cysteinyl-[protein] + CoA</text>
        <dbReference type="Rhea" id="RHEA:36683"/>
        <dbReference type="Rhea" id="RHEA-COMP:10131"/>
        <dbReference type="Rhea" id="RHEA-COMP:11032"/>
        <dbReference type="ChEBI" id="CHEBI:29950"/>
        <dbReference type="ChEBI" id="CHEBI:57287"/>
        <dbReference type="ChEBI" id="CHEBI:57379"/>
        <dbReference type="ChEBI" id="CHEBI:74151"/>
        <dbReference type="EC" id="2.3.1.225"/>
    </reaction>
</comment>
<keyword evidence="7 8" id="KW-0012">Acyltransferase</keyword>
<dbReference type="InterPro" id="IPR001594">
    <property type="entry name" value="Palmitoyltrfase_DHHC"/>
</dbReference>
<keyword evidence="11" id="KW-1185">Reference proteome</keyword>
<evidence type="ECO:0000256" key="5">
    <source>
        <dbReference type="ARBA" id="ARBA00022989"/>
    </source>
</evidence>
<evidence type="ECO:0000313" key="10">
    <source>
        <dbReference type="EMBL" id="KAK9108647.1"/>
    </source>
</evidence>
<evidence type="ECO:0000256" key="2">
    <source>
        <dbReference type="ARBA" id="ARBA00008574"/>
    </source>
</evidence>
<dbReference type="GO" id="GO:0006612">
    <property type="term" value="P:protein targeting to membrane"/>
    <property type="evidence" value="ECO:0007669"/>
    <property type="project" value="TreeGrafter"/>
</dbReference>
<dbReference type="GO" id="GO:0005794">
    <property type="term" value="C:Golgi apparatus"/>
    <property type="evidence" value="ECO:0007669"/>
    <property type="project" value="TreeGrafter"/>
</dbReference>
<comment type="caution">
    <text evidence="10">The sequence shown here is derived from an EMBL/GenBank/DDBJ whole genome shotgun (WGS) entry which is preliminary data.</text>
</comment>
<organism evidence="10 11">
    <name type="scientific">Stephania yunnanensis</name>
    <dbReference type="NCBI Taxonomy" id="152371"/>
    <lineage>
        <taxon>Eukaryota</taxon>
        <taxon>Viridiplantae</taxon>
        <taxon>Streptophyta</taxon>
        <taxon>Embryophyta</taxon>
        <taxon>Tracheophyta</taxon>
        <taxon>Spermatophyta</taxon>
        <taxon>Magnoliopsida</taxon>
        <taxon>Ranunculales</taxon>
        <taxon>Menispermaceae</taxon>
        <taxon>Menispermoideae</taxon>
        <taxon>Cissampelideae</taxon>
        <taxon>Stephania</taxon>
    </lineage>
</organism>
<keyword evidence="4 8" id="KW-0812">Transmembrane</keyword>
<evidence type="ECO:0000256" key="1">
    <source>
        <dbReference type="ARBA" id="ARBA00004141"/>
    </source>
</evidence>
<dbReference type="GO" id="GO:0019706">
    <property type="term" value="F:protein-cysteine S-palmitoyltransferase activity"/>
    <property type="evidence" value="ECO:0007669"/>
    <property type="project" value="UniProtKB-EC"/>
</dbReference>
<evidence type="ECO:0000256" key="8">
    <source>
        <dbReference type="RuleBase" id="RU079119"/>
    </source>
</evidence>
<feature type="transmembrane region" description="Helical" evidence="8">
    <location>
        <begin position="273"/>
        <end position="300"/>
    </location>
</feature>
<comment type="subcellular location">
    <subcellularLocation>
        <location evidence="1">Membrane</location>
        <topology evidence="1">Multi-pass membrane protein</topology>
    </subcellularLocation>
</comment>
<evidence type="ECO:0000256" key="3">
    <source>
        <dbReference type="ARBA" id="ARBA00022679"/>
    </source>
</evidence>
<dbReference type="Proteomes" id="UP001420932">
    <property type="component" value="Unassembled WGS sequence"/>
</dbReference>
<dbReference type="Pfam" id="PF01529">
    <property type="entry name" value="DHHC"/>
    <property type="match status" value="1"/>
</dbReference>
<accession>A0AAP0I4S7</accession>